<evidence type="ECO:0000313" key="2">
    <source>
        <dbReference type="EMBL" id="QFX76277.1"/>
    </source>
</evidence>
<proteinExistence type="predicted"/>
<evidence type="ECO:0000256" key="1">
    <source>
        <dbReference type="SAM" id="MobiDB-lite"/>
    </source>
</evidence>
<protein>
    <submittedName>
        <fullName evidence="2">Uncharacterized protein</fullName>
    </submittedName>
</protein>
<geneLocation type="plasmid" evidence="2">
    <name>pJ20133-VIM</name>
</geneLocation>
<name>A0A6B7PZ31_9PSED</name>
<accession>A0A6B7PZ31</accession>
<sequence>MKTKGHSLPNENHAAEDWQEYIGKLETGAYKSEVRTKTIETGDSPIIDQSAGGSGTVGLWKARRH</sequence>
<reference evidence="2" key="1">
    <citation type="submission" date="2019-08" db="EMBL/GenBank/DDBJ databases">
        <authorList>
            <person name="Zhou D."/>
            <person name="Chen F."/>
        </authorList>
    </citation>
    <scope>NUCLEOTIDE SEQUENCE</scope>
    <source>
        <strain evidence="2">QJ20133</strain>
        <plasmid evidence="2">pJ20133-VIM</plasmid>
    </source>
</reference>
<feature type="region of interest" description="Disordered" evidence="1">
    <location>
        <begin position="41"/>
        <end position="65"/>
    </location>
</feature>
<organism evidence="2">
    <name type="scientific">Pseudomonas monteilii</name>
    <dbReference type="NCBI Taxonomy" id="76759"/>
    <lineage>
        <taxon>Bacteria</taxon>
        <taxon>Pseudomonadati</taxon>
        <taxon>Pseudomonadota</taxon>
        <taxon>Gammaproteobacteria</taxon>
        <taxon>Pseudomonadales</taxon>
        <taxon>Pseudomonadaceae</taxon>
        <taxon>Pseudomonas</taxon>
    </lineage>
</organism>
<keyword evidence="2" id="KW-0614">Plasmid</keyword>
<dbReference type="EMBL" id="MN310371">
    <property type="protein sequence ID" value="QFX76277.1"/>
    <property type="molecule type" value="Genomic_DNA"/>
</dbReference>
<dbReference type="AlphaFoldDB" id="A0A6B7PZ31"/>